<organism evidence="1 2">
    <name type="scientific">Peronosclerospora sorghi</name>
    <dbReference type="NCBI Taxonomy" id="230839"/>
    <lineage>
        <taxon>Eukaryota</taxon>
        <taxon>Sar</taxon>
        <taxon>Stramenopiles</taxon>
        <taxon>Oomycota</taxon>
        <taxon>Peronosporomycetes</taxon>
        <taxon>Peronosporales</taxon>
        <taxon>Peronosporaceae</taxon>
        <taxon>Peronosclerospora</taxon>
    </lineage>
</organism>
<keyword evidence="2" id="KW-1185">Reference proteome</keyword>
<name>A0ACC0WTW3_9STRA</name>
<sequence>MPVIRNVEKLGVVDIEKILAALGAQARDGKLALEDLAGGTFTIANSGVNGALLSTSILTAPQSAALGVHGVKMRPTVHAGVVVARPMMFLSLTYDHRIIDGREGVTLLKSIAEAISDPRRLLLDI</sequence>
<evidence type="ECO:0000313" key="2">
    <source>
        <dbReference type="Proteomes" id="UP001163321"/>
    </source>
</evidence>
<dbReference type="EMBL" id="CM047580">
    <property type="protein sequence ID" value="KAI9922358.1"/>
    <property type="molecule type" value="Genomic_DNA"/>
</dbReference>
<protein>
    <submittedName>
        <fullName evidence="1">Uncharacterized protein</fullName>
    </submittedName>
</protein>
<proteinExistence type="predicted"/>
<reference evidence="1 2" key="1">
    <citation type="journal article" date="2022" name="bioRxiv">
        <title>The genome of the oomycete Peronosclerospora sorghi, a cosmopolitan pathogen of maize and sorghum, is inflated with dispersed pseudogenes.</title>
        <authorList>
            <person name="Fletcher K."/>
            <person name="Martin F."/>
            <person name="Isakeit T."/>
            <person name="Cavanaugh K."/>
            <person name="Magill C."/>
            <person name="Michelmore R."/>
        </authorList>
    </citation>
    <scope>NUCLEOTIDE SEQUENCE [LARGE SCALE GENOMIC DNA]</scope>
    <source>
        <strain evidence="1">P6</strain>
    </source>
</reference>
<comment type="caution">
    <text evidence="1">The sequence shown here is derived from an EMBL/GenBank/DDBJ whole genome shotgun (WGS) entry which is preliminary data.</text>
</comment>
<dbReference type="Proteomes" id="UP001163321">
    <property type="component" value="Chromosome 1"/>
</dbReference>
<evidence type="ECO:0000313" key="1">
    <source>
        <dbReference type="EMBL" id="KAI9922358.1"/>
    </source>
</evidence>
<gene>
    <name evidence="1" type="ORF">PsorP6_001238</name>
</gene>
<accession>A0ACC0WTW3</accession>